<dbReference type="EMBL" id="SNRY01001265">
    <property type="protein sequence ID" value="KAA6332248.1"/>
    <property type="molecule type" value="Genomic_DNA"/>
</dbReference>
<comment type="caution">
    <text evidence="2">The sequence shown here is derived from an EMBL/GenBank/DDBJ whole genome shotgun (WGS) entry which is preliminary data.</text>
</comment>
<keyword evidence="1" id="KW-1133">Transmembrane helix</keyword>
<sequence length="315" mass="37378">MFFFIIIYIVILFVPFIINKKGSLFYPDKMYCLLNAYVTIPFLLLSHFDENLITETLVFLKANLGESILRFMTLQSLGTIVFYWSYYTKKHISKKFLFLPKKYIFHQPISRRKTYVLYLIFTLASIILFSQFLNSKGGFEQILFAFANRMELVEGEHGNLYLLSFFTMLSSIYLIKSWSLSKNRFFVLFVIINYIYFFLAMSISGSRSPFILLLLQTLIAYNFYYKKVNLFSIKFIPIYILIIVYIIFIPLFRKAEFLDSNINMDAILADNMGIAFSGNGYVNIQLYILDHFNWDNMWYGKSYVDLFYSWIPRSI</sequence>
<feature type="transmembrane region" description="Helical" evidence="1">
    <location>
        <begin position="232"/>
        <end position="252"/>
    </location>
</feature>
<evidence type="ECO:0000313" key="2">
    <source>
        <dbReference type="EMBL" id="KAA6332248.1"/>
    </source>
</evidence>
<keyword evidence="1" id="KW-0472">Membrane</keyword>
<feature type="transmembrane region" description="Helical" evidence="1">
    <location>
        <begin position="185"/>
        <end position="203"/>
    </location>
</feature>
<keyword evidence="1" id="KW-0812">Transmembrane</keyword>
<name>A0A5J4RF32_9ZZZZ</name>
<dbReference type="AlphaFoldDB" id="A0A5J4RF32"/>
<reference evidence="2" key="1">
    <citation type="submission" date="2019-03" db="EMBL/GenBank/DDBJ databases">
        <title>Single cell metagenomics reveals metabolic interactions within the superorganism composed of flagellate Streblomastix strix and complex community of Bacteroidetes bacteria on its surface.</title>
        <authorList>
            <person name="Treitli S.C."/>
            <person name="Kolisko M."/>
            <person name="Husnik F."/>
            <person name="Keeling P."/>
            <person name="Hampl V."/>
        </authorList>
    </citation>
    <scope>NUCLEOTIDE SEQUENCE</scope>
    <source>
        <strain evidence="2">STM</strain>
    </source>
</reference>
<organism evidence="2">
    <name type="scientific">termite gut metagenome</name>
    <dbReference type="NCBI Taxonomy" id="433724"/>
    <lineage>
        <taxon>unclassified sequences</taxon>
        <taxon>metagenomes</taxon>
        <taxon>organismal metagenomes</taxon>
    </lineage>
</organism>
<feature type="non-terminal residue" evidence="2">
    <location>
        <position position="315"/>
    </location>
</feature>
<proteinExistence type="predicted"/>
<accession>A0A5J4RF32</accession>
<feature type="transmembrane region" description="Helical" evidence="1">
    <location>
        <begin position="209"/>
        <end position="225"/>
    </location>
</feature>
<gene>
    <name evidence="2" type="ORF">EZS27_019220</name>
</gene>
<evidence type="ECO:0008006" key="3">
    <source>
        <dbReference type="Google" id="ProtNLM"/>
    </source>
</evidence>
<feature type="transmembrane region" description="Helical" evidence="1">
    <location>
        <begin position="6"/>
        <end position="23"/>
    </location>
</feature>
<feature type="transmembrane region" description="Helical" evidence="1">
    <location>
        <begin position="160"/>
        <end position="178"/>
    </location>
</feature>
<feature type="transmembrane region" description="Helical" evidence="1">
    <location>
        <begin position="30"/>
        <end position="48"/>
    </location>
</feature>
<feature type="transmembrane region" description="Helical" evidence="1">
    <location>
        <begin position="115"/>
        <end position="133"/>
    </location>
</feature>
<protein>
    <recommendedName>
        <fullName evidence="3">Oligosaccharide repeat unit polymerase</fullName>
    </recommendedName>
</protein>
<evidence type="ECO:0000256" key="1">
    <source>
        <dbReference type="SAM" id="Phobius"/>
    </source>
</evidence>
<feature type="transmembrane region" description="Helical" evidence="1">
    <location>
        <begin position="68"/>
        <end position="87"/>
    </location>
</feature>
<dbReference type="NCBIfam" id="TIGR04370">
    <property type="entry name" value="glyco_rpt_poly"/>
    <property type="match status" value="1"/>
</dbReference>